<evidence type="ECO:0000313" key="8">
    <source>
        <dbReference type="EMBL" id="EJX11029.1"/>
    </source>
</evidence>
<keyword evidence="2" id="KW-1003">Cell membrane</keyword>
<dbReference type="GO" id="GO:0004713">
    <property type="term" value="F:protein tyrosine kinase activity"/>
    <property type="evidence" value="ECO:0007669"/>
    <property type="project" value="TreeGrafter"/>
</dbReference>
<comment type="caution">
    <text evidence="8">The sequence shown here is derived from an EMBL/GenBank/DDBJ whole genome shotgun (WGS) entry which is preliminary data.</text>
</comment>
<dbReference type="PANTHER" id="PTHR32309">
    <property type="entry name" value="TYROSINE-PROTEIN KINASE"/>
    <property type="match status" value="1"/>
</dbReference>
<evidence type="ECO:0000256" key="6">
    <source>
        <dbReference type="SAM" id="Phobius"/>
    </source>
</evidence>
<dbReference type="Pfam" id="PF02706">
    <property type="entry name" value="Wzz"/>
    <property type="match status" value="1"/>
</dbReference>
<reference evidence="8" key="1">
    <citation type="journal article" date="2012" name="PLoS ONE">
        <title>Gene sets for utilization of primary and secondary nutrition supplies in the distal gut of endangered iberian lynx.</title>
        <authorList>
            <person name="Alcaide M."/>
            <person name="Messina E."/>
            <person name="Richter M."/>
            <person name="Bargiela R."/>
            <person name="Peplies J."/>
            <person name="Huws S.A."/>
            <person name="Newbold C.J."/>
            <person name="Golyshin P.N."/>
            <person name="Simon M.A."/>
            <person name="Lopez G."/>
            <person name="Yakimov M.M."/>
            <person name="Ferrer M."/>
        </authorList>
    </citation>
    <scope>NUCLEOTIDE SEQUENCE</scope>
</reference>
<dbReference type="PANTHER" id="PTHR32309:SF13">
    <property type="entry name" value="FERRIC ENTEROBACTIN TRANSPORT PROTEIN FEPE"/>
    <property type="match status" value="1"/>
</dbReference>
<sequence length="376" mass="41286">MTMEEKNYHEKPLVYEEEELEIDLMEYARKLWAARKGLLKAAGIGALIGLVIAFSLPRQYTVEVTLAPEAGSGSTGGGLSSVTSMLGLGSINMGNDADALNVMLFPDIVASTPFILDLFNAQVQTKNGAIDTTLVAYLDQQQSPWWSQLLDIPGQAIEGIVSLFQDEKGSTDSQTINPFQLTKKENDKVKALRQSITANVDKKTGITTVSVTLQDPLATALVTDTVVGKLQEYITAYRVSKAQQDCDYLEELYKERQQEYYAAQQLYAQYMDANKGVVLQRALTERERLQNDMNLAFQVYSQVAAQLQVARAKVQEAKPVFAVVEPATVPLLPSGTGKKVIILGFIFLAVLGTAAWILFGKELWQSVRQGMGSSKA</sequence>
<feature type="domain" description="Polysaccharide chain length determinant N-terminal" evidence="7">
    <location>
        <begin position="21"/>
        <end position="75"/>
    </location>
</feature>
<evidence type="ECO:0000256" key="5">
    <source>
        <dbReference type="ARBA" id="ARBA00023136"/>
    </source>
</evidence>
<evidence type="ECO:0000256" key="2">
    <source>
        <dbReference type="ARBA" id="ARBA00022475"/>
    </source>
</evidence>
<dbReference type="GO" id="GO:0005886">
    <property type="term" value="C:plasma membrane"/>
    <property type="evidence" value="ECO:0007669"/>
    <property type="project" value="UniProtKB-SubCell"/>
</dbReference>
<comment type="subcellular location">
    <subcellularLocation>
        <location evidence="1">Cell membrane</location>
        <topology evidence="1">Multi-pass membrane protein</topology>
    </subcellularLocation>
</comment>
<keyword evidence="3 6" id="KW-0812">Transmembrane</keyword>
<dbReference type="InterPro" id="IPR003856">
    <property type="entry name" value="LPS_length_determ_N"/>
</dbReference>
<evidence type="ECO:0000256" key="3">
    <source>
        <dbReference type="ARBA" id="ARBA00022692"/>
    </source>
</evidence>
<name>J9GSR5_9ZZZZ</name>
<dbReference type="InterPro" id="IPR050445">
    <property type="entry name" value="Bact_polysacc_biosynth/exp"/>
</dbReference>
<dbReference type="EMBL" id="AMCI01000007">
    <property type="protein sequence ID" value="EJX11029.1"/>
    <property type="molecule type" value="Genomic_DNA"/>
</dbReference>
<proteinExistence type="predicted"/>
<feature type="transmembrane region" description="Helical" evidence="6">
    <location>
        <begin position="340"/>
        <end position="359"/>
    </location>
</feature>
<evidence type="ECO:0000256" key="1">
    <source>
        <dbReference type="ARBA" id="ARBA00004651"/>
    </source>
</evidence>
<gene>
    <name evidence="8" type="ORF">EVA_00303</name>
</gene>
<organism evidence="8">
    <name type="scientific">gut metagenome</name>
    <dbReference type="NCBI Taxonomy" id="749906"/>
    <lineage>
        <taxon>unclassified sequences</taxon>
        <taxon>metagenomes</taxon>
        <taxon>organismal metagenomes</taxon>
    </lineage>
</organism>
<keyword evidence="5 6" id="KW-0472">Membrane</keyword>
<keyword evidence="4 6" id="KW-1133">Transmembrane helix</keyword>
<dbReference type="AlphaFoldDB" id="J9GSR5"/>
<feature type="transmembrane region" description="Helical" evidence="6">
    <location>
        <begin position="37"/>
        <end position="56"/>
    </location>
</feature>
<evidence type="ECO:0000259" key="7">
    <source>
        <dbReference type="Pfam" id="PF02706"/>
    </source>
</evidence>
<protein>
    <submittedName>
        <fullName evidence="8">Chain length determinant protein</fullName>
    </submittedName>
</protein>
<evidence type="ECO:0000256" key="4">
    <source>
        <dbReference type="ARBA" id="ARBA00022989"/>
    </source>
</evidence>
<accession>J9GSR5</accession>